<keyword evidence="3" id="KW-1185">Reference proteome</keyword>
<dbReference type="AlphaFoldDB" id="A0A922A1T4"/>
<feature type="compositionally biased region" description="Polar residues" evidence="1">
    <location>
        <begin position="61"/>
        <end position="71"/>
    </location>
</feature>
<proteinExistence type="predicted"/>
<evidence type="ECO:0000313" key="3">
    <source>
        <dbReference type="Proteomes" id="UP000791440"/>
    </source>
</evidence>
<name>A0A922A1T4_MANSE</name>
<sequence>MANGDQLPYFQRLRVGSKLNNEVTIHHVTESKFYKGQEPSHPDCLQADESMFSRHPWSDSMHPQTAQNTGESPHLTRESRDIIHLYR</sequence>
<comment type="caution">
    <text evidence="2">The sequence shown here is derived from an EMBL/GenBank/DDBJ whole genome shotgun (WGS) entry which is preliminary data.</text>
</comment>
<feature type="region of interest" description="Disordered" evidence="1">
    <location>
        <begin position="54"/>
        <end position="87"/>
    </location>
</feature>
<organism evidence="2 3">
    <name type="scientific">Manduca sexta</name>
    <name type="common">Tobacco hawkmoth</name>
    <name type="synonym">Tobacco hornworm</name>
    <dbReference type="NCBI Taxonomy" id="7130"/>
    <lineage>
        <taxon>Eukaryota</taxon>
        <taxon>Metazoa</taxon>
        <taxon>Ecdysozoa</taxon>
        <taxon>Arthropoda</taxon>
        <taxon>Hexapoda</taxon>
        <taxon>Insecta</taxon>
        <taxon>Pterygota</taxon>
        <taxon>Neoptera</taxon>
        <taxon>Endopterygota</taxon>
        <taxon>Lepidoptera</taxon>
        <taxon>Glossata</taxon>
        <taxon>Ditrysia</taxon>
        <taxon>Bombycoidea</taxon>
        <taxon>Sphingidae</taxon>
        <taxon>Sphinginae</taxon>
        <taxon>Sphingini</taxon>
        <taxon>Manduca</taxon>
    </lineage>
</organism>
<protein>
    <submittedName>
        <fullName evidence="2">Uncharacterized protein</fullName>
    </submittedName>
</protein>
<evidence type="ECO:0000256" key="1">
    <source>
        <dbReference type="SAM" id="MobiDB-lite"/>
    </source>
</evidence>
<accession>A0A922A1T4</accession>
<gene>
    <name evidence="2" type="ORF">O3G_MSEX015358</name>
</gene>
<dbReference type="EMBL" id="JH669707">
    <property type="protein sequence ID" value="KAG6465737.1"/>
    <property type="molecule type" value="Genomic_DNA"/>
</dbReference>
<reference evidence="2" key="1">
    <citation type="journal article" date="2016" name="Insect Biochem. Mol. Biol.">
        <title>Multifaceted biological insights from a draft genome sequence of the tobacco hornworm moth, Manduca sexta.</title>
        <authorList>
            <person name="Kanost M.R."/>
            <person name="Arrese E.L."/>
            <person name="Cao X."/>
            <person name="Chen Y.R."/>
            <person name="Chellapilla S."/>
            <person name="Goldsmith M.R."/>
            <person name="Grosse-Wilde E."/>
            <person name="Heckel D.G."/>
            <person name="Herndon N."/>
            <person name="Jiang H."/>
            <person name="Papanicolaou A."/>
            <person name="Qu J."/>
            <person name="Soulages J.L."/>
            <person name="Vogel H."/>
            <person name="Walters J."/>
            <person name="Waterhouse R.M."/>
            <person name="Ahn S.J."/>
            <person name="Almeida F.C."/>
            <person name="An C."/>
            <person name="Aqrawi P."/>
            <person name="Bretschneider A."/>
            <person name="Bryant W.B."/>
            <person name="Bucks S."/>
            <person name="Chao H."/>
            <person name="Chevignon G."/>
            <person name="Christen J.M."/>
            <person name="Clarke D.F."/>
            <person name="Dittmer N.T."/>
            <person name="Ferguson L.C.F."/>
            <person name="Garavelou S."/>
            <person name="Gordon K.H.J."/>
            <person name="Gunaratna R.T."/>
            <person name="Han Y."/>
            <person name="Hauser F."/>
            <person name="He Y."/>
            <person name="Heidel-Fischer H."/>
            <person name="Hirsh A."/>
            <person name="Hu Y."/>
            <person name="Jiang H."/>
            <person name="Kalra D."/>
            <person name="Klinner C."/>
            <person name="Konig C."/>
            <person name="Kovar C."/>
            <person name="Kroll A.R."/>
            <person name="Kuwar S.S."/>
            <person name="Lee S.L."/>
            <person name="Lehman R."/>
            <person name="Li K."/>
            <person name="Li Z."/>
            <person name="Liang H."/>
            <person name="Lovelace S."/>
            <person name="Lu Z."/>
            <person name="Mansfield J.H."/>
            <person name="McCulloch K.J."/>
            <person name="Mathew T."/>
            <person name="Morton B."/>
            <person name="Muzny D.M."/>
            <person name="Neunemann D."/>
            <person name="Ongeri F."/>
            <person name="Pauchet Y."/>
            <person name="Pu L.L."/>
            <person name="Pyrousis I."/>
            <person name="Rao X.J."/>
            <person name="Redding A."/>
            <person name="Roesel C."/>
            <person name="Sanchez-Gracia A."/>
            <person name="Schaack S."/>
            <person name="Shukla A."/>
            <person name="Tetreau G."/>
            <person name="Wang Y."/>
            <person name="Xiong G.H."/>
            <person name="Traut W."/>
            <person name="Walsh T.K."/>
            <person name="Worley K.C."/>
            <person name="Wu D."/>
            <person name="Wu W."/>
            <person name="Wu Y.Q."/>
            <person name="Zhang X."/>
            <person name="Zou Z."/>
            <person name="Zucker H."/>
            <person name="Briscoe A.D."/>
            <person name="Burmester T."/>
            <person name="Clem R.J."/>
            <person name="Feyereisen R."/>
            <person name="Grimmelikhuijzen C.J.P."/>
            <person name="Hamodrakas S.J."/>
            <person name="Hansson B.S."/>
            <person name="Huguet E."/>
            <person name="Jermiin L.S."/>
            <person name="Lan Q."/>
            <person name="Lehman H.K."/>
            <person name="Lorenzen M."/>
            <person name="Merzendorfer H."/>
            <person name="Michalopoulos I."/>
            <person name="Morton D.B."/>
            <person name="Muthukrishnan S."/>
            <person name="Oakeshott J.G."/>
            <person name="Palmer W."/>
            <person name="Park Y."/>
            <person name="Passarelli A.L."/>
            <person name="Rozas J."/>
            <person name="Schwartz L.M."/>
            <person name="Smith W."/>
            <person name="Southgate A."/>
            <person name="Vilcinskas A."/>
            <person name="Vogt R."/>
            <person name="Wang P."/>
            <person name="Werren J."/>
            <person name="Yu X.Q."/>
            <person name="Zhou J.J."/>
            <person name="Brown S.J."/>
            <person name="Scherer S.E."/>
            <person name="Richards S."/>
            <person name="Blissard G.W."/>
        </authorList>
    </citation>
    <scope>NUCLEOTIDE SEQUENCE</scope>
</reference>
<reference evidence="2" key="2">
    <citation type="submission" date="2020-12" db="EMBL/GenBank/DDBJ databases">
        <authorList>
            <person name="Kanost M."/>
        </authorList>
    </citation>
    <scope>NUCLEOTIDE SEQUENCE</scope>
</reference>
<dbReference type="Proteomes" id="UP000791440">
    <property type="component" value="Unassembled WGS sequence"/>
</dbReference>
<evidence type="ECO:0000313" key="2">
    <source>
        <dbReference type="EMBL" id="KAG6465737.1"/>
    </source>
</evidence>
<feature type="compositionally biased region" description="Basic and acidic residues" evidence="1">
    <location>
        <begin position="74"/>
        <end position="87"/>
    </location>
</feature>